<dbReference type="Proteomes" id="UP000289340">
    <property type="component" value="Chromosome 13"/>
</dbReference>
<dbReference type="InterPro" id="IPR039901">
    <property type="entry name" value="Kdotransferase"/>
</dbReference>
<reference evidence="1 2" key="1">
    <citation type="submission" date="2018-09" db="EMBL/GenBank/DDBJ databases">
        <title>A high-quality reference genome of wild soybean provides a powerful tool to mine soybean genomes.</title>
        <authorList>
            <person name="Xie M."/>
            <person name="Chung C.Y.L."/>
            <person name="Li M.-W."/>
            <person name="Wong F.-L."/>
            <person name="Chan T.-F."/>
            <person name="Lam H.-M."/>
        </authorList>
    </citation>
    <scope>NUCLEOTIDE SEQUENCE [LARGE SCALE GENOMIC DNA]</scope>
    <source>
        <strain evidence="2">cv. W05</strain>
        <tissue evidence="1">Hypocotyl of etiolated seedlings</tissue>
    </source>
</reference>
<dbReference type="PANTHER" id="PTHR42755:SF1">
    <property type="entry name" value="3-DEOXY-D-MANNO-OCTULOSONIC ACID TRANSFERASE, MITOCHONDRIAL-RELATED"/>
    <property type="match status" value="1"/>
</dbReference>
<name>A0A445HG02_GLYSO</name>
<dbReference type="GO" id="GO:0009245">
    <property type="term" value="P:lipid A biosynthetic process"/>
    <property type="evidence" value="ECO:0007669"/>
    <property type="project" value="TreeGrafter"/>
</dbReference>
<dbReference type="PANTHER" id="PTHR42755">
    <property type="entry name" value="3-DEOXY-MANNO-OCTULOSONATE CYTIDYLYLTRANSFERASE"/>
    <property type="match status" value="1"/>
</dbReference>
<organism evidence="1 2">
    <name type="scientific">Glycine soja</name>
    <name type="common">Wild soybean</name>
    <dbReference type="NCBI Taxonomy" id="3848"/>
    <lineage>
        <taxon>Eukaryota</taxon>
        <taxon>Viridiplantae</taxon>
        <taxon>Streptophyta</taxon>
        <taxon>Embryophyta</taxon>
        <taxon>Tracheophyta</taxon>
        <taxon>Spermatophyta</taxon>
        <taxon>Magnoliopsida</taxon>
        <taxon>eudicotyledons</taxon>
        <taxon>Gunneridae</taxon>
        <taxon>Pentapetalae</taxon>
        <taxon>rosids</taxon>
        <taxon>fabids</taxon>
        <taxon>Fabales</taxon>
        <taxon>Fabaceae</taxon>
        <taxon>Papilionoideae</taxon>
        <taxon>50 kb inversion clade</taxon>
        <taxon>NPAAA clade</taxon>
        <taxon>indigoferoid/millettioid clade</taxon>
        <taxon>Phaseoleae</taxon>
        <taxon>Glycine</taxon>
        <taxon>Glycine subgen. Soja</taxon>
    </lineage>
</organism>
<evidence type="ECO:0000313" key="2">
    <source>
        <dbReference type="Proteomes" id="UP000289340"/>
    </source>
</evidence>
<keyword evidence="2" id="KW-1185">Reference proteome</keyword>
<comment type="caution">
    <text evidence="1">The sequence shown here is derived from an EMBL/GenBank/DDBJ whole genome shotgun (WGS) entry which is preliminary data.</text>
</comment>
<dbReference type="Gene3D" id="3.40.50.2000">
    <property type="entry name" value="Glycogen Phosphorylase B"/>
    <property type="match status" value="1"/>
</dbReference>
<keyword evidence="1" id="KW-0808">Transferase</keyword>
<dbReference type="AlphaFoldDB" id="A0A445HG02"/>
<dbReference type="GO" id="GO:0016740">
    <property type="term" value="F:transferase activity"/>
    <property type="evidence" value="ECO:0007669"/>
    <property type="project" value="UniProtKB-KW"/>
</dbReference>
<accession>A0A445HG02</accession>
<dbReference type="EMBL" id="QZWG01000013">
    <property type="protein sequence ID" value="RZB72634.1"/>
    <property type="molecule type" value="Genomic_DNA"/>
</dbReference>
<evidence type="ECO:0000313" key="1">
    <source>
        <dbReference type="EMBL" id="RZB72634.1"/>
    </source>
</evidence>
<gene>
    <name evidence="1" type="ORF">D0Y65_036747</name>
</gene>
<sequence length="218" mass="24112">MKSTSSTGSNEIKSVIIKPPLILQFIAAFSNDKNIIPVPAFYHTQWAPQYLEFVHLRYNGAIYKIQLYLLGVHIALMQQQPNTMTIIVPQHPQQGREIAKVIGGSLLPGWSGHNISEAAAAGCAVLTGFPVGHFSHMVLEMQRSNPLSVLQVSGKLELEHALIELFTNATLQACGRAAKEAFCWLSSCGVVENIWSLLNFHIFVCRGIQESKTMRNEV</sequence>
<proteinExistence type="predicted"/>
<dbReference type="GO" id="GO:0005886">
    <property type="term" value="C:plasma membrane"/>
    <property type="evidence" value="ECO:0007669"/>
    <property type="project" value="TreeGrafter"/>
</dbReference>
<protein>
    <submittedName>
        <fullName evidence="1">Putative 3-deoxy-D-manno-octulosonic acid transferase, mitochondrial</fullName>
    </submittedName>
</protein>